<feature type="transmembrane region" description="Helical" evidence="11">
    <location>
        <begin position="186"/>
        <end position="206"/>
    </location>
</feature>
<evidence type="ECO:0000256" key="4">
    <source>
        <dbReference type="ARBA" id="ARBA00022692"/>
    </source>
</evidence>
<comment type="catalytic activity">
    <reaction evidence="8">
        <text>H2O(in) = H2O(out)</text>
        <dbReference type="Rhea" id="RHEA:29667"/>
        <dbReference type="ChEBI" id="CHEBI:15377"/>
    </reaction>
</comment>
<evidence type="ECO:0000256" key="1">
    <source>
        <dbReference type="ARBA" id="ARBA00004141"/>
    </source>
</evidence>
<dbReference type="FunFam" id="1.20.1080.10:FF:000014">
    <property type="entry name" value="Aquaporin 1"/>
    <property type="match status" value="1"/>
</dbReference>
<dbReference type="GO" id="GO:0005886">
    <property type="term" value="C:plasma membrane"/>
    <property type="evidence" value="ECO:0007669"/>
    <property type="project" value="TreeGrafter"/>
</dbReference>
<feature type="transmembrane region" description="Helical" evidence="11">
    <location>
        <begin position="213"/>
        <end position="235"/>
    </location>
</feature>
<dbReference type="GO" id="GO:0015250">
    <property type="term" value="F:water channel activity"/>
    <property type="evidence" value="ECO:0007669"/>
    <property type="project" value="TreeGrafter"/>
</dbReference>
<gene>
    <name evidence="12" type="ORF">AOQ84DRAFT_441036</name>
</gene>
<keyword evidence="3 9" id="KW-0813">Transport</keyword>
<dbReference type="InterPro" id="IPR034294">
    <property type="entry name" value="Aquaporin_transptr"/>
</dbReference>
<feature type="compositionally biased region" description="Basic residues" evidence="10">
    <location>
        <begin position="16"/>
        <end position="26"/>
    </location>
</feature>
<dbReference type="AlphaFoldDB" id="A0A8E2JQX8"/>
<name>A0A8E2JQX8_9PEZI</name>
<keyword evidence="5" id="KW-0677">Repeat</keyword>
<evidence type="ECO:0000256" key="3">
    <source>
        <dbReference type="ARBA" id="ARBA00022448"/>
    </source>
</evidence>
<evidence type="ECO:0000256" key="9">
    <source>
        <dbReference type="RuleBase" id="RU000477"/>
    </source>
</evidence>
<dbReference type="EMBL" id="KV750125">
    <property type="protein sequence ID" value="OCL06137.1"/>
    <property type="molecule type" value="Genomic_DNA"/>
</dbReference>
<dbReference type="InterPro" id="IPR023271">
    <property type="entry name" value="Aquaporin-like"/>
</dbReference>
<keyword evidence="4 9" id="KW-0812">Transmembrane</keyword>
<comment type="similarity">
    <text evidence="2 9">Belongs to the MIP/aquaporin (TC 1.A.8) family.</text>
</comment>
<dbReference type="SUPFAM" id="SSF81338">
    <property type="entry name" value="Aquaporin-like"/>
    <property type="match status" value="1"/>
</dbReference>
<dbReference type="InterPro" id="IPR000425">
    <property type="entry name" value="MIP"/>
</dbReference>
<evidence type="ECO:0000256" key="11">
    <source>
        <dbReference type="SAM" id="Phobius"/>
    </source>
</evidence>
<keyword evidence="13" id="KW-1185">Reference proteome</keyword>
<feature type="transmembrane region" description="Helical" evidence="11">
    <location>
        <begin position="145"/>
        <end position="166"/>
    </location>
</feature>
<keyword evidence="7 11" id="KW-0472">Membrane</keyword>
<feature type="transmembrane region" description="Helical" evidence="11">
    <location>
        <begin position="96"/>
        <end position="118"/>
    </location>
</feature>
<evidence type="ECO:0000256" key="10">
    <source>
        <dbReference type="SAM" id="MobiDB-lite"/>
    </source>
</evidence>
<evidence type="ECO:0000256" key="5">
    <source>
        <dbReference type="ARBA" id="ARBA00022737"/>
    </source>
</evidence>
<evidence type="ECO:0000256" key="7">
    <source>
        <dbReference type="ARBA" id="ARBA00023136"/>
    </source>
</evidence>
<reference evidence="12 13" key="1">
    <citation type="journal article" date="2016" name="Nat. Commun.">
        <title>Ectomycorrhizal ecology is imprinted in the genome of the dominant symbiotic fungus Cenococcum geophilum.</title>
        <authorList>
            <consortium name="DOE Joint Genome Institute"/>
            <person name="Peter M."/>
            <person name="Kohler A."/>
            <person name="Ohm R.A."/>
            <person name="Kuo A."/>
            <person name="Krutzmann J."/>
            <person name="Morin E."/>
            <person name="Arend M."/>
            <person name="Barry K.W."/>
            <person name="Binder M."/>
            <person name="Choi C."/>
            <person name="Clum A."/>
            <person name="Copeland A."/>
            <person name="Grisel N."/>
            <person name="Haridas S."/>
            <person name="Kipfer T."/>
            <person name="LaButti K."/>
            <person name="Lindquist E."/>
            <person name="Lipzen A."/>
            <person name="Maire R."/>
            <person name="Meier B."/>
            <person name="Mihaltcheva S."/>
            <person name="Molinier V."/>
            <person name="Murat C."/>
            <person name="Poggeler S."/>
            <person name="Quandt C.A."/>
            <person name="Sperisen C."/>
            <person name="Tritt A."/>
            <person name="Tisserant E."/>
            <person name="Crous P.W."/>
            <person name="Henrissat B."/>
            <person name="Nehls U."/>
            <person name="Egli S."/>
            <person name="Spatafora J.W."/>
            <person name="Grigoriev I.V."/>
            <person name="Martin F.M."/>
        </authorList>
    </citation>
    <scope>NUCLEOTIDE SEQUENCE [LARGE SCALE GENOMIC DNA]</scope>
    <source>
        <strain evidence="12 13">CBS 207.34</strain>
    </source>
</reference>
<keyword evidence="6 11" id="KW-1133">Transmembrane helix</keyword>
<evidence type="ECO:0000256" key="2">
    <source>
        <dbReference type="ARBA" id="ARBA00006175"/>
    </source>
</evidence>
<comment type="subcellular location">
    <subcellularLocation>
        <location evidence="1">Membrane</location>
        <topology evidence="1">Multi-pass membrane protein</topology>
    </subcellularLocation>
</comment>
<evidence type="ECO:0000256" key="6">
    <source>
        <dbReference type="ARBA" id="ARBA00022989"/>
    </source>
</evidence>
<dbReference type="PANTHER" id="PTHR19139">
    <property type="entry name" value="AQUAPORIN TRANSPORTER"/>
    <property type="match status" value="1"/>
</dbReference>
<sequence length="300" mass="31788">MPKQTLPLHANGAHRNSTHYHHHHPNTRNPPRSPAPSPARRALKNHLVAASGEFVGTFLFLFFGFATHLMAVAQAGEVALGTTTGDGGGTAGGKSAQTVVVVALGYGMSLLVAVWALYRISGGLFNPAVTLGLCLAGQLPWARGLIFLPTQLLAGMVAAALVQCMFPGDIRTLNTTLSPGTTVAQGVFIEMFLTAELVFAVLMLAAEKSKDTFIAPVGIGLALFVAELAGVYYTGGSLNPTRSFGPAVAGTWFPGYHWIYWVGPFLGAIVSAGYYHFVKYFNYEEANPGQDASNEDFVAD</sequence>
<dbReference type="Gene3D" id="1.20.1080.10">
    <property type="entry name" value="Glycerol uptake facilitator protein"/>
    <property type="match status" value="1"/>
</dbReference>
<evidence type="ECO:0000313" key="12">
    <source>
        <dbReference type="EMBL" id="OCL06137.1"/>
    </source>
</evidence>
<accession>A0A8E2JQX8</accession>
<dbReference type="Proteomes" id="UP000250140">
    <property type="component" value="Unassembled WGS sequence"/>
</dbReference>
<feature type="region of interest" description="Disordered" evidence="10">
    <location>
        <begin position="1"/>
        <end position="40"/>
    </location>
</feature>
<feature type="transmembrane region" description="Helical" evidence="11">
    <location>
        <begin position="255"/>
        <end position="275"/>
    </location>
</feature>
<feature type="transmembrane region" description="Helical" evidence="11">
    <location>
        <begin position="54"/>
        <end position="76"/>
    </location>
</feature>
<proteinExistence type="inferred from homology"/>
<dbReference type="PRINTS" id="PR00783">
    <property type="entry name" value="MINTRINSICP"/>
</dbReference>
<dbReference type="OrthoDB" id="3222at2759"/>
<dbReference type="PANTHER" id="PTHR19139:SF283">
    <property type="entry name" value="AQUAPORIN"/>
    <property type="match status" value="1"/>
</dbReference>
<protein>
    <submittedName>
        <fullName evidence="12">Aquaporin-like protein</fullName>
    </submittedName>
</protein>
<evidence type="ECO:0000313" key="13">
    <source>
        <dbReference type="Proteomes" id="UP000250140"/>
    </source>
</evidence>
<dbReference type="Pfam" id="PF00230">
    <property type="entry name" value="MIP"/>
    <property type="match status" value="1"/>
</dbReference>
<evidence type="ECO:0000256" key="8">
    <source>
        <dbReference type="ARBA" id="ARBA00034651"/>
    </source>
</evidence>
<organism evidence="12 13">
    <name type="scientific">Glonium stellatum</name>
    <dbReference type="NCBI Taxonomy" id="574774"/>
    <lineage>
        <taxon>Eukaryota</taxon>
        <taxon>Fungi</taxon>
        <taxon>Dikarya</taxon>
        <taxon>Ascomycota</taxon>
        <taxon>Pezizomycotina</taxon>
        <taxon>Dothideomycetes</taxon>
        <taxon>Pleosporomycetidae</taxon>
        <taxon>Gloniales</taxon>
        <taxon>Gloniaceae</taxon>
        <taxon>Glonium</taxon>
    </lineage>
</organism>